<name>A0A9N8KUE6_CHRIL</name>
<protein>
    <submittedName>
        <fullName evidence="2">Uncharacterized protein</fullName>
    </submittedName>
</protein>
<sequence>MSGRLPGEEFRRHALAISMAAALTQHPHSRRYCCERLFARRDPIDCKRICSKFEANYVASLPNYQNPSATNLRVLEPLSIFAQNTTSVQHQKRERRKETCFSGPVKASTVPARPRQAPTGLARD</sequence>
<dbReference type="Proteomes" id="UP001154114">
    <property type="component" value="Chromosome 18"/>
</dbReference>
<evidence type="ECO:0000313" key="2">
    <source>
        <dbReference type="EMBL" id="CAD0202935.1"/>
    </source>
</evidence>
<feature type="region of interest" description="Disordered" evidence="1">
    <location>
        <begin position="85"/>
        <end position="124"/>
    </location>
</feature>
<accession>A0A9N8KUE6</accession>
<dbReference type="AlphaFoldDB" id="A0A9N8KUE6"/>
<dbReference type="EMBL" id="LR824021">
    <property type="protein sequence ID" value="CAD0202935.1"/>
    <property type="molecule type" value="Genomic_DNA"/>
</dbReference>
<proteinExistence type="predicted"/>
<keyword evidence="3" id="KW-1185">Reference proteome</keyword>
<organism evidence="2 3">
    <name type="scientific">Chrysodeixis includens</name>
    <name type="common">Soybean looper</name>
    <name type="synonym">Pseudoplusia includens</name>
    <dbReference type="NCBI Taxonomy" id="689277"/>
    <lineage>
        <taxon>Eukaryota</taxon>
        <taxon>Metazoa</taxon>
        <taxon>Ecdysozoa</taxon>
        <taxon>Arthropoda</taxon>
        <taxon>Hexapoda</taxon>
        <taxon>Insecta</taxon>
        <taxon>Pterygota</taxon>
        <taxon>Neoptera</taxon>
        <taxon>Endopterygota</taxon>
        <taxon>Lepidoptera</taxon>
        <taxon>Glossata</taxon>
        <taxon>Ditrysia</taxon>
        <taxon>Noctuoidea</taxon>
        <taxon>Noctuidae</taxon>
        <taxon>Plusiinae</taxon>
        <taxon>Chrysodeixis</taxon>
    </lineage>
</organism>
<gene>
    <name evidence="2" type="ORF">CINC_LOCUS4590</name>
</gene>
<reference evidence="2" key="1">
    <citation type="submission" date="2021-12" db="EMBL/GenBank/DDBJ databases">
        <authorList>
            <person name="King R."/>
        </authorList>
    </citation>
    <scope>NUCLEOTIDE SEQUENCE</scope>
</reference>
<evidence type="ECO:0000313" key="3">
    <source>
        <dbReference type="Proteomes" id="UP001154114"/>
    </source>
</evidence>
<evidence type="ECO:0000256" key="1">
    <source>
        <dbReference type="SAM" id="MobiDB-lite"/>
    </source>
</evidence>